<dbReference type="InterPro" id="IPR012675">
    <property type="entry name" value="Beta-grasp_dom_sf"/>
</dbReference>
<dbReference type="Proteomes" id="UP001396334">
    <property type="component" value="Unassembled WGS sequence"/>
</dbReference>
<dbReference type="PANTHER" id="PTHR11908:SF132">
    <property type="entry name" value="ALDEHYDE OXIDASE 1-RELATED"/>
    <property type="match status" value="1"/>
</dbReference>
<dbReference type="InterPro" id="IPR036884">
    <property type="entry name" value="2Fe-2S-bd_dom_sf"/>
</dbReference>
<accession>A0ABR2TV36</accession>
<protein>
    <submittedName>
        <fullName evidence="2">Uncharacterized protein</fullName>
    </submittedName>
</protein>
<dbReference type="Gene3D" id="1.10.150.120">
    <property type="entry name" value="[2Fe-2S]-binding domain"/>
    <property type="match status" value="1"/>
</dbReference>
<dbReference type="SUPFAM" id="SSF47741">
    <property type="entry name" value="CO dehydrogenase ISP C-domain like"/>
    <property type="match status" value="1"/>
</dbReference>
<organism evidence="2 3">
    <name type="scientific">Hibiscus sabdariffa</name>
    <name type="common">roselle</name>
    <dbReference type="NCBI Taxonomy" id="183260"/>
    <lineage>
        <taxon>Eukaryota</taxon>
        <taxon>Viridiplantae</taxon>
        <taxon>Streptophyta</taxon>
        <taxon>Embryophyta</taxon>
        <taxon>Tracheophyta</taxon>
        <taxon>Spermatophyta</taxon>
        <taxon>Magnoliopsida</taxon>
        <taxon>eudicotyledons</taxon>
        <taxon>Gunneridae</taxon>
        <taxon>Pentapetalae</taxon>
        <taxon>rosids</taxon>
        <taxon>malvids</taxon>
        <taxon>Malvales</taxon>
        <taxon>Malvaceae</taxon>
        <taxon>Malvoideae</taxon>
        <taxon>Hibiscus</taxon>
    </lineage>
</organism>
<sequence length="434" mass="48775">MGTYLCTLSQTGCVQNLNLQNIPPSSGWPVSNSMQQALQNEKSEYLESGFQAERTGGNGNFASGQSFCIYGTSICTVNGDACWKASRSWYKAWDLYENLLRSLFTLQLQTWELPCRFVSLLVYQLFKTNAIPGEEEVKLVVEMAEEAVHAQEKDPCNAFANRVKELNFGNSLLFPGRRYDDLELVHMAYLTDSLNISVVNGMYFHFCGLKGLDDIFDPSTTLLEFLRSPTSFKSVKLGCSEGLDLFTNQGRCDAYVVLLSKYEPTMHDKVDDFTQGQVPSYSGKVFWFPCFLMWLLTMSGFSKPTLSEAEKSVAGNLCRCTGYRPLVDAARKTFAAEVDMKDLGFNSFWKKRKCDEVKLSRLRPYNCNKATPVFPEFLKTAIKAGFNLESQGRQWYIPVSLEHLQSLLQTDDVNDGLGTSLKIVVDNAGMGYLS</sequence>
<evidence type="ECO:0000256" key="1">
    <source>
        <dbReference type="ARBA" id="ARBA00022505"/>
    </source>
</evidence>
<comment type="caution">
    <text evidence="2">The sequence shown here is derived from an EMBL/GenBank/DDBJ whole genome shotgun (WGS) entry which is preliminary data.</text>
</comment>
<gene>
    <name evidence="2" type="ORF">V6N11_016186</name>
</gene>
<name>A0ABR2TV36_9ROSI</name>
<evidence type="ECO:0000313" key="3">
    <source>
        <dbReference type="Proteomes" id="UP001396334"/>
    </source>
</evidence>
<dbReference type="EMBL" id="JBBPBN010000004">
    <property type="protein sequence ID" value="KAK9041063.1"/>
    <property type="molecule type" value="Genomic_DNA"/>
</dbReference>
<keyword evidence="1" id="KW-0500">Molybdenum</keyword>
<dbReference type="InterPro" id="IPR016208">
    <property type="entry name" value="Ald_Oxase/xanthine_DH-like"/>
</dbReference>
<proteinExistence type="predicted"/>
<dbReference type="PANTHER" id="PTHR11908">
    <property type="entry name" value="XANTHINE DEHYDROGENASE"/>
    <property type="match status" value="1"/>
</dbReference>
<evidence type="ECO:0000313" key="2">
    <source>
        <dbReference type="EMBL" id="KAK9041063.1"/>
    </source>
</evidence>
<reference evidence="2 3" key="1">
    <citation type="journal article" date="2024" name="G3 (Bethesda)">
        <title>Genome assembly of Hibiscus sabdariffa L. provides insights into metabolisms of medicinal natural products.</title>
        <authorList>
            <person name="Kim T."/>
        </authorList>
    </citation>
    <scope>NUCLEOTIDE SEQUENCE [LARGE SCALE GENOMIC DNA]</scope>
    <source>
        <strain evidence="2">TK-2024</strain>
        <tissue evidence="2">Old leaves</tissue>
    </source>
</reference>
<keyword evidence="3" id="KW-1185">Reference proteome</keyword>
<dbReference type="Gene3D" id="3.10.20.30">
    <property type="match status" value="1"/>
</dbReference>